<name>A0AAV9MRE2_9EURO</name>
<dbReference type="AlphaFoldDB" id="A0AAV9MRE2"/>
<keyword evidence="7" id="KW-1185">Reference proteome</keyword>
<proteinExistence type="inferred from homology"/>
<organism evidence="6 7">
    <name type="scientific">Exophiala bonariae</name>
    <dbReference type="NCBI Taxonomy" id="1690606"/>
    <lineage>
        <taxon>Eukaryota</taxon>
        <taxon>Fungi</taxon>
        <taxon>Dikarya</taxon>
        <taxon>Ascomycota</taxon>
        <taxon>Pezizomycotina</taxon>
        <taxon>Eurotiomycetes</taxon>
        <taxon>Chaetothyriomycetidae</taxon>
        <taxon>Chaetothyriales</taxon>
        <taxon>Herpotrichiellaceae</taxon>
        <taxon>Exophiala</taxon>
    </lineage>
</organism>
<feature type="region of interest" description="Disordered" evidence="4">
    <location>
        <begin position="346"/>
        <end position="385"/>
    </location>
</feature>
<feature type="compositionally biased region" description="Acidic residues" evidence="4">
    <location>
        <begin position="426"/>
        <end position="438"/>
    </location>
</feature>
<feature type="region of interest" description="Disordered" evidence="4">
    <location>
        <begin position="397"/>
        <end position="451"/>
    </location>
</feature>
<dbReference type="GO" id="GO:0008234">
    <property type="term" value="F:cysteine-type peptidase activity"/>
    <property type="evidence" value="ECO:0007669"/>
    <property type="project" value="InterPro"/>
</dbReference>
<dbReference type="Pfam" id="PF02373">
    <property type="entry name" value="JmjC"/>
    <property type="match status" value="1"/>
</dbReference>
<evidence type="ECO:0000313" key="7">
    <source>
        <dbReference type="Proteomes" id="UP001358417"/>
    </source>
</evidence>
<dbReference type="Gene3D" id="3.40.395.10">
    <property type="entry name" value="Adenoviral Proteinase, Chain A"/>
    <property type="match status" value="1"/>
</dbReference>
<comment type="similarity">
    <text evidence="1">Belongs to the peptidase C48 family.</text>
</comment>
<dbReference type="InterPro" id="IPR038765">
    <property type="entry name" value="Papain-like_cys_pep_sf"/>
</dbReference>
<evidence type="ECO:0000256" key="1">
    <source>
        <dbReference type="ARBA" id="ARBA00005234"/>
    </source>
</evidence>
<gene>
    <name evidence="6" type="ORF">LTR84_012030</name>
</gene>
<dbReference type="InterPro" id="IPR003653">
    <property type="entry name" value="Peptidase_C48_C"/>
</dbReference>
<accession>A0AAV9MRE2</accession>
<feature type="compositionally biased region" description="Basic and acidic residues" evidence="4">
    <location>
        <begin position="526"/>
        <end position="541"/>
    </location>
</feature>
<dbReference type="SUPFAM" id="SSF54001">
    <property type="entry name" value="Cysteine proteinases"/>
    <property type="match status" value="1"/>
</dbReference>
<dbReference type="GO" id="GO:0019783">
    <property type="term" value="F:ubiquitin-like protein peptidase activity"/>
    <property type="evidence" value="ECO:0007669"/>
    <property type="project" value="UniProtKB-ARBA"/>
</dbReference>
<dbReference type="GO" id="GO:0006508">
    <property type="term" value="P:proteolysis"/>
    <property type="evidence" value="ECO:0007669"/>
    <property type="project" value="UniProtKB-KW"/>
</dbReference>
<evidence type="ECO:0000256" key="4">
    <source>
        <dbReference type="SAM" id="MobiDB-lite"/>
    </source>
</evidence>
<evidence type="ECO:0000259" key="5">
    <source>
        <dbReference type="PROSITE" id="PS50600"/>
    </source>
</evidence>
<reference evidence="6 7" key="1">
    <citation type="submission" date="2023-08" db="EMBL/GenBank/DDBJ databases">
        <title>Black Yeasts Isolated from many extreme environments.</title>
        <authorList>
            <person name="Coleine C."/>
            <person name="Stajich J.E."/>
            <person name="Selbmann L."/>
        </authorList>
    </citation>
    <scope>NUCLEOTIDE SEQUENCE [LARGE SCALE GENOMIC DNA]</scope>
    <source>
        <strain evidence="6 7">CCFEE 5792</strain>
    </source>
</reference>
<keyword evidence="3" id="KW-0378">Hydrolase</keyword>
<dbReference type="Gene3D" id="2.60.120.650">
    <property type="entry name" value="Cupin"/>
    <property type="match status" value="1"/>
</dbReference>
<dbReference type="EMBL" id="JAVRRD010000069">
    <property type="protein sequence ID" value="KAK5042914.1"/>
    <property type="molecule type" value="Genomic_DNA"/>
</dbReference>
<dbReference type="Proteomes" id="UP001358417">
    <property type="component" value="Unassembled WGS sequence"/>
</dbReference>
<dbReference type="InterPro" id="IPR003347">
    <property type="entry name" value="JmjC_dom"/>
</dbReference>
<protein>
    <recommendedName>
        <fullName evidence="5">Ubiquitin-like protease family profile domain-containing protein</fullName>
    </recommendedName>
</protein>
<evidence type="ECO:0000256" key="3">
    <source>
        <dbReference type="ARBA" id="ARBA00022801"/>
    </source>
</evidence>
<evidence type="ECO:0000313" key="6">
    <source>
        <dbReference type="EMBL" id="KAK5042914.1"/>
    </source>
</evidence>
<feature type="region of interest" description="Disordered" evidence="4">
    <location>
        <begin position="515"/>
        <end position="541"/>
    </location>
</feature>
<dbReference type="PROSITE" id="PS50600">
    <property type="entry name" value="ULP_PROTEASE"/>
    <property type="match status" value="1"/>
</dbReference>
<keyword evidence="2" id="KW-0645">Protease</keyword>
<evidence type="ECO:0000256" key="2">
    <source>
        <dbReference type="ARBA" id="ARBA00022670"/>
    </source>
</evidence>
<dbReference type="RefSeq" id="XP_064699806.1">
    <property type="nucleotide sequence ID" value="XM_064855555.1"/>
</dbReference>
<feature type="compositionally biased region" description="Polar residues" evidence="4">
    <location>
        <begin position="346"/>
        <end position="355"/>
    </location>
</feature>
<feature type="domain" description="Ubiquitin-like protease family profile" evidence="5">
    <location>
        <begin position="560"/>
        <end position="704"/>
    </location>
</feature>
<dbReference type="GeneID" id="89980177"/>
<sequence length="1097" mass="122363">MDLTERWSRWEKNHGFQKLATGLTVPPLPSLSPADFDVVRRQSIQRQGNVFYGILQDVEDHELDDVDSLKAEGDGNLGQLPSRENDGAMQTALESALSMSSAVDSQTEHYVALSPWYRHRRSSLGLSPVALVTNDRMRATRDHIPGLHSSAIHLNLQPSFGLCHKEEVDLQLTSLLWTGAPVVWVVISPMHSTKFERQLVDHLHISPHCSQFVRHHQLIIPPSLLDAWEVEFSIFAQVAGEAVRLNYQTYYYQWRLGASISETINGCEQVWGPPPFYQYCQVGDVRCKSQSPITAANMEIPFRHARELRDQPGDSLETLIIAPSVERTTSPSARSLESGKYSTLFVQQDSPSGSSCRGLPSPTIGPENGVQDVAQPAPGSNHGSFTTLRRARQATLRLPASSLGSREPISPVSSTQESSDEALSGDSDEPVDDFESDGDNSNPPATPSRVERAALPPFQPSLSQLEATAAFPSTGAIPASFDPTLQEGNAFGRLTIGSGSEGSSATPVNVRSLALLTPPSTGKSTRNHEIRESPSRETHDREIDQYIEFGIQNRDSIAWKYISPEDAGEVLSRFRPQVWLNTSAIMETLSHMVDARPDVYVVNAHSFSTALRTGELDPIASHWGLATIILIPVHLEEKNHWFLVSLDLQRRVISMHEDSIIRSVEDLFLDYLLDQDAWTVEHPQVLVNDGHNCGIILLREAEAILRPDTDIPNDFNLLRQRYVRMVVQGPSLRNFPSGISNPRTQSSELSPDENLSNDMILNSPEQETPLSHAELETLASAVGCDRVLGDLQGLFETLRVTPVRGIEQATQRYIDARDNLRTEAQKRAFVAHILDSERPDIERALRICAMESDSATADERVVAQMSTLQSGVNLYSEGESLEILGPFLGRVQKSLAAIYMARIFEVLVKYFREAKIARRETQKRIKNHENYRRRREAQGYKVTKRRKEADGFEAVPTKASSTSIEEISALSMGHADSDAYDLLAGNCERKEKDKNRENVRVARNLGSQLLAYEAEAGPGWPLWMFIPTNQISSPADSSYNVTAKKFLRLQGADKPVLVDMVRTNNPRLWQALPRFAENIHRILRGEEIGFELLQELR</sequence>
<comment type="caution">
    <text evidence="6">The sequence shown here is derived from an EMBL/GenBank/DDBJ whole genome shotgun (WGS) entry which is preliminary data.</text>
</comment>